<dbReference type="Proteomes" id="UP000317940">
    <property type="component" value="Unassembled WGS sequence"/>
</dbReference>
<dbReference type="EMBL" id="VIWT01000001">
    <property type="protein sequence ID" value="TWG00678.1"/>
    <property type="molecule type" value="Genomic_DNA"/>
</dbReference>
<dbReference type="Gene3D" id="3.40.630.30">
    <property type="match status" value="1"/>
</dbReference>
<evidence type="ECO:0000313" key="2">
    <source>
        <dbReference type="EMBL" id="TWG00678.1"/>
    </source>
</evidence>
<dbReference type="InterPro" id="IPR000182">
    <property type="entry name" value="GNAT_dom"/>
</dbReference>
<proteinExistence type="predicted"/>
<dbReference type="RefSeq" id="WP_145906742.1">
    <property type="nucleotide sequence ID" value="NZ_BAAAMZ010000003.1"/>
</dbReference>
<comment type="caution">
    <text evidence="2">The sequence shown here is derived from an EMBL/GenBank/DDBJ whole genome shotgun (WGS) entry which is preliminary data.</text>
</comment>
<keyword evidence="3" id="KW-1185">Reference proteome</keyword>
<reference evidence="2 3" key="1">
    <citation type="submission" date="2019-06" db="EMBL/GenBank/DDBJ databases">
        <title>Sequencing the genomes of 1000 actinobacteria strains.</title>
        <authorList>
            <person name="Klenk H.-P."/>
        </authorList>
    </citation>
    <scope>NUCLEOTIDE SEQUENCE [LARGE SCALE GENOMIC DNA]</scope>
    <source>
        <strain evidence="2 3">DSM 44826</strain>
    </source>
</reference>
<evidence type="ECO:0000259" key="1">
    <source>
        <dbReference type="PROSITE" id="PS51186"/>
    </source>
</evidence>
<dbReference type="InterPro" id="IPR016181">
    <property type="entry name" value="Acyl_CoA_acyltransferase"/>
</dbReference>
<dbReference type="PROSITE" id="PS51186">
    <property type="entry name" value="GNAT"/>
    <property type="match status" value="1"/>
</dbReference>
<accession>A0A561UMT1</accession>
<organism evidence="2 3">
    <name type="scientific">Kitasatospora viridis</name>
    <dbReference type="NCBI Taxonomy" id="281105"/>
    <lineage>
        <taxon>Bacteria</taxon>
        <taxon>Bacillati</taxon>
        <taxon>Actinomycetota</taxon>
        <taxon>Actinomycetes</taxon>
        <taxon>Kitasatosporales</taxon>
        <taxon>Streptomycetaceae</taxon>
        <taxon>Kitasatospora</taxon>
    </lineage>
</organism>
<feature type="domain" description="N-acetyltransferase" evidence="1">
    <location>
        <begin position="152"/>
        <end position="304"/>
    </location>
</feature>
<name>A0A561UMT1_9ACTN</name>
<keyword evidence="2" id="KW-0808">Transferase</keyword>
<protein>
    <submittedName>
        <fullName evidence="2">Acetyltransferase (GNAT) family protein</fullName>
    </submittedName>
</protein>
<dbReference type="SUPFAM" id="SSF55729">
    <property type="entry name" value="Acyl-CoA N-acyltransferases (Nat)"/>
    <property type="match status" value="2"/>
</dbReference>
<gene>
    <name evidence="2" type="ORF">FHX73_114558</name>
</gene>
<dbReference type="AlphaFoldDB" id="A0A561UMT1"/>
<evidence type="ECO:0000313" key="3">
    <source>
        <dbReference type="Proteomes" id="UP000317940"/>
    </source>
</evidence>
<dbReference type="Pfam" id="PF00583">
    <property type="entry name" value="Acetyltransf_1"/>
    <property type="match status" value="1"/>
</dbReference>
<dbReference type="CDD" id="cd04301">
    <property type="entry name" value="NAT_SF"/>
    <property type="match status" value="1"/>
</dbReference>
<dbReference type="OrthoDB" id="7942268at2"/>
<sequence length="304" mass="33273">MIFRTATEDDLDSLLPVLAADPGSGTVTPENYRAKLADGQYRLEHTWLAVDRDDRVAAAAVWWGSGEPRALDGVFGGDEEVAAELLRTAHAAFGTAPEFHVFLPADWRERAEVRAALDWRLRAARAAGLTAELERLRFDWRAGRDAVPEADRRLRYAAEPDDAVIAELFARVLAGSLDHGSTAGAARQGAEAQAREDLEFYRDTMLGERSWWRVARNGAGETVGFAIPSRNPGAHVVGYLGVLPEHRGHGYAEQFLGEITRILVAEAGATEIRADTDLGNLPMAAAFRRAGYRDGQRRLVLSAE</sequence>
<dbReference type="GO" id="GO:0016747">
    <property type="term" value="F:acyltransferase activity, transferring groups other than amino-acyl groups"/>
    <property type="evidence" value="ECO:0007669"/>
    <property type="project" value="InterPro"/>
</dbReference>